<dbReference type="InterPro" id="IPR025991">
    <property type="entry name" value="Chemoreceptor_zinc-bind_dom"/>
</dbReference>
<evidence type="ECO:0000259" key="1">
    <source>
        <dbReference type="Pfam" id="PF13682"/>
    </source>
</evidence>
<organism evidence="2 3">
    <name type="scientific">Candidatus Acetatifactor stercoripullorum</name>
    <dbReference type="NCBI Taxonomy" id="2838414"/>
    <lineage>
        <taxon>Bacteria</taxon>
        <taxon>Bacillati</taxon>
        <taxon>Bacillota</taxon>
        <taxon>Clostridia</taxon>
        <taxon>Lachnospirales</taxon>
        <taxon>Lachnospiraceae</taxon>
        <taxon>Acetatifactor</taxon>
    </lineage>
</organism>
<dbReference type="Pfam" id="PF13682">
    <property type="entry name" value="CZB"/>
    <property type="match status" value="1"/>
</dbReference>
<feature type="domain" description="Chemoreceptor zinc-binding" evidence="1">
    <location>
        <begin position="161"/>
        <end position="225"/>
    </location>
</feature>
<reference evidence="2" key="2">
    <citation type="submission" date="2021-04" db="EMBL/GenBank/DDBJ databases">
        <authorList>
            <person name="Gilroy R."/>
        </authorList>
    </citation>
    <scope>NUCLEOTIDE SEQUENCE</scope>
    <source>
        <strain evidence="2">CHK195-6426</strain>
    </source>
</reference>
<comment type="caution">
    <text evidence="2">The sequence shown here is derived from an EMBL/GenBank/DDBJ whole genome shotgun (WGS) entry which is preliminary data.</text>
</comment>
<dbReference type="AlphaFoldDB" id="A0A9D1R315"/>
<proteinExistence type="predicted"/>
<protein>
    <submittedName>
        <fullName evidence="2">CZB domain-containing protein</fullName>
    </submittedName>
</protein>
<accession>A0A9D1R315</accession>
<dbReference type="Proteomes" id="UP000824265">
    <property type="component" value="Unassembled WGS sequence"/>
</dbReference>
<dbReference type="SUPFAM" id="SSF58104">
    <property type="entry name" value="Methyl-accepting chemotaxis protein (MCP) signaling domain"/>
    <property type="match status" value="1"/>
</dbReference>
<dbReference type="RefSeq" id="WP_318702974.1">
    <property type="nucleotide sequence ID" value="NZ_CALWMU010000060.1"/>
</dbReference>
<dbReference type="Gene3D" id="1.20.120.30">
    <property type="entry name" value="Aspartate receptor, ligand-binding domain"/>
    <property type="match status" value="1"/>
</dbReference>
<gene>
    <name evidence="2" type="ORF">H9742_00520</name>
</gene>
<dbReference type="Gene3D" id="1.10.287.950">
    <property type="entry name" value="Methyl-accepting chemotaxis protein"/>
    <property type="match status" value="1"/>
</dbReference>
<sequence length="264" mass="28817">MRSLADGTKQYLESLRSFMAQVKEAAAQSRTSLAKSLSSTDAMGQKLELVHTSVSENVSMLDDVAGEVDSISTAIGSITRSAEEIDRAMEQNSHEAQRLSDVALHVAGSTDSNTECAEQVEQIDNVLSGIIQNIYANLSLGGRQVSLSEFQNAVDKAKQAHTTWMENLQHMVDSMTLSPLQTNSSRCVFGHFYQIFRSDNSRLAPVWNEIGADHKKLHETGGRALDAIKGRDSQKASSLFKEAQSLSQSLLLKLEEAKKLAEAS</sequence>
<reference evidence="2" key="1">
    <citation type="journal article" date="2021" name="PeerJ">
        <title>Extensive microbial diversity within the chicken gut microbiome revealed by metagenomics and culture.</title>
        <authorList>
            <person name="Gilroy R."/>
            <person name="Ravi A."/>
            <person name="Getino M."/>
            <person name="Pursley I."/>
            <person name="Horton D.L."/>
            <person name="Alikhan N.F."/>
            <person name="Baker D."/>
            <person name="Gharbi K."/>
            <person name="Hall N."/>
            <person name="Watson M."/>
            <person name="Adriaenssens E.M."/>
            <person name="Foster-Nyarko E."/>
            <person name="Jarju S."/>
            <person name="Secka A."/>
            <person name="Antonio M."/>
            <person name="Oren A."/>
            <person name="Chaudhuri R.R."/>
            <person name="La Ragione R."/>
            <person name="Hildebrand F."/>
            <person name="Pallen M.J."/>
        </authorList>
    </citation>
    <scope>NUCLEOTIDE SEQUENCE</scope>
    <source>
        <strain evidence="2">CHK195-6426</strain>
    </source>
</reference>
<evidence type="ECO:0000313" key="3">
    <source>
        <dbReference type="Proteomes" id="UP000824265"/>
    </source>
</evidence>
<name>A0A9D1R315_9FIRM</name>
<dbReference type="EMBL" id="DXGH01000003">
    <property type="protein sequence ID" value="HIW80004.1"/>
    <property type="molecule type" value="Genomic_DNA"/>
</dbReference>
<evidence type="ECO:0000313" key="2">
    <source>
        <dbReference type="EMBL" id="HIW80004.1"/>
    </source>
</evidence>